<evidence type="ECO:0000313" key="1">
    <source>
        <dbReference type="Proteomes" id="UP000095286"/>
    </source>
</evidence>
<name>A0AC35TGQ6_9BILA</name>
<sequence length="993" mass="112194">MTAFIKSLKDKAKLLLPQSKEACEMKLSLPQTTYLHESFGEGVSLSGEEGSHDISEKDTNDNLKNDGDGKDNGNEPLSCETASQYSENGSEGDSSRSETLSPDNIFFPGAQITPHLTIISKAGSGGFGIVWKMSHKVEGQQENLYAIKVSNTEGQNDDLNKEIFVLNQMKESKYFCKAFAFGNMYGRSVLVMTLLGDSLSSIRKSQGQKNFDIGTVAALGIECLEAIRHLHSRKLIHHDIKGSNFATGVGPDARNIYLIDFGLTEPNIILKRDVDEWAEKAVEKCNSFCGTRRYASPFHNGGYDQTYRDDIFSYFYMLVEFLKGSLPWSNLPSKATLWFQVRLEKQLLTHLPLEFLHIYNHIKGLEFEDIPDYDLIKSYLLIITERQKRLGLDDPLKYDKYKNIPIEQLASDAVFEQAAVAKNQPKTGNRLIDMLHENGIPIGSSLKGIEQALRTQKEIENNDPTEQIAKAVFDKFQKQILPGLVANMIAGKNPFQMPNGQMPRVQAAAPSSGGANLNEPPVGTELTKHFQETIKKNMERLQTNQFAMNPLIAERLGVNNNVRKAQPKSDVDDDYVDESTEVNAEKELNQRLHDQKQHDEREPAPKAEHKFTPNDFKETEETENFDDVFKARRRPRRAAEWNEAANRMLQNDPKTALLFGLNEMNLGEESEEVESKRKSPLDLTTQMKKELEPMMTADEINYQLSDPEQLLAPLKPLTNPNPQPGFVIPRKIPKRPRKMLPLMIGVQNPDALLFPQTDNNNKINGKNSVKLPMREEGNIYVASKEVMEPKNPFAERRRFPIHEKKVYQMPRSRVLDNLKNNPGLIALFEDTDLAEKLDKPSVLSPQQRGLMNARGNSITTYPRMYAAKIFGEEPTSFDKKTKQVVEEREIPPVLFMGKGQHTRLQWSTATEQEIPGIGTRMIVPSLDPTRPAINSVMSTQGKERNEYETMWKIPNNWEAGDIFGIKLNSKSEKMIGANNLVDFPALGRDTMFG</sequence>
<evidence type="ECO:0000313" key="2">
    <source>
        <dbReference type="WBParaSite" id="RSKR_0000039000.1"/>
    </source>
</evidence>
<reference evidence="2" key="1">
    <citation type="submission" date="2016-11" db="UniProtKB">
        <authorList>
            <consortium name="WormBaseParasite"/>
        </authorList>
    </citation>
    <scope>IDENTIFICATION</scope>
    <source>
        <strain evidence="2">KR3021</strain>
    </source>
</reference>
<accession>A0AC35TGQ6</accession>
<dbReference type="Proteomes" id="UP000095286">
    <property type="component" value="Unplaced"/>
</dbReference>
<proteinExistence type="predicted"/>
<organism evidence="1 2">
    <name type="scientific">Rhabditophanes sp. KR3021</name>
    <dbReference type="NCBI Taxonomy" id="114890"/>
    <lineage>
        <taxon>Eukaryota</taxon>
        <taxon>Metazoa</taxon>
        <taxon>Ecdysozoa</taxon>
        <taxon>Nematoda</taxon>
        <taxon>Chromadorea</taxon>
        <taxon>Rhabditida</taxon>
        <taxon>Tylenchina</taxon>
        <taxon>Panagrolaimomorpha</taxon>
        <taxon>Strongyloidoidea</taxon>
        <taxon>Alloionematidae</taxon>
        <taxon>Rhabditophanes</taxon>
    </lineage>
</organism>
<protein>
    <submittedName>
        <fullName evidence="2">Protein kinase domain-containing protein</fullName>
    </submittedName>
</protein>
<dbReference type="WBParaSite" id="RSKR_0000039000.1">
    <property type="protein sequence ID" value="RSKR_0000039000.1"/>
    <property type="gene ID" value="RSKR_0000039000"/>
</dbReference>